<dbReference type="EMBL" id="CP000083">
    <property type="protein sequence ID" value="AAZ26778.1"/>
    <property type="molecule type" value="Genomic_DNA"/>
</dbReference>
<keyword evidence="1" id="KW-0472">Membrane</keyword>
<keyword evidence="1" id="KW-1133">Transmembrane helix</keyword>
<name>Q484T5_COLP3</name>
<evidence type="ECO:0000256" key="1">
    <source>
        <dbReference type="SAM" id="Phobius"/>
    </source>
</evidence>
<proteinExistence type="predicted"/>
<reference evidence="2" key="1">
    <citation type="journal article" date="2005" name="Proc. Natl. Acad. Sci. U.S.A.">
        <title>The psychrophilic lifestyle as revealed by the genome sequence of Colwellia psychrerythraea 34H through genomic and proteomic analyses.</title>
        <authorList>
            <person name="Methe B.A."/>
            <person name="Nelson K.E."/>
            <person name="Deming J.W."/>
            <person name="Momen B."/>
            <person name="Melamud E."/>
            <person name="Zhang X."/>
            <person name="Moult J."/>
            <person name="Madupu R."/>
            <person name="Nelson W.C."/>
            <person name="Dodson R.J."/>
            <person name="Brinkac L.M."/>
            <person name="Daugherty S.C."/>
            <person name="Durkin A.S."/>
            <person name="DeBoy R.T."/>
            <person name="Kolonay J.F."/>
            <person name="Sullivan S.A."/>
            <person name="Zhou L."/>
            <person name="Davidsen T.M."/>
            <person name="Wu M."/>
            <person name="Huston A.L."/>
            <person name="Lewis M."/>
            <person name="Weaver B."/>
            <person name="Weidman J.F."/>
            <person name="Khouri H."/>
            <person name="Utterback T.R."/>
            <person name="Feldblyum T.V."/>
            <person name="Fraser C.M."/>
        </authorList>
    </citation>
    <scope>NUCLEOTIDE SEQUENCE [LARGE SCALE GENOMIC DNA]</scope>
    <source>
        <strain evidence="2">34H</strain>
    </source>
</reference>
<evidence type="ECO:0000313" key="3">
    <source>
        <dbReference type="Proteomes" id="UP000000547"/>
    </source>
</evidence>
<dbReference type="AlphaFoldDB" id="Q484T5"/>
<gene>
    <name evidence="2" type="ordered locus">CPS_1692</name>
</gene>
<organism evidence="2 3">
    <name type="scientific">Colwellia psychrerythraea (strain 34H / ATCC BAA-681)</name>
    <name type="common">Vibrio psychroerythus</name>
    <dbReference type="NCBI Taxonomy" id="167879"/>
    <lineage>
        <taxon>Bacteria</taxon>
        <taxon>Pseudomonadati</taxon>
        <taxon>Pseudomonadota</taxon>
        <taxon>Gammaproteobacteria</taxon>
        <taxon>Alteromonadales</taxon>
        <taxon>Colwelliaceae</taxon>
        <taxon>Colwellia</taxon>
    </lineage>
</organism>
<protein>
    <submittedName>
        <fullName evidence="2">Uncharacterized protein</fullName>
    </submittedName>
</protein>
<sequence>MYTSSTSMLMGYWLIINHVTVTVFMSVLVFLLLLTYF</sequence>
<accession>Q484T5</accession>
<dbReference type="HOGENOM" id="CLU_3342564_0_0_6"/>
<dbReference type="KEGG" id="cps:CPS_1692"/>
<evidence type="ECO:0000313" key="2">
    <source>
        <dbReference type="EMBL" id="AAZ26778.1"/>
    </source>
</evidence>
<feature type="transmembrane region" description="Helical" evidence="1">
    <location>
        <begin position="12"/>
        <end position="34"/>
    </location>
</feature>
<keyword evidence="1" id="KW-0812">Transmembrane</keyword>
<dbReference type="Proteomes" id="UP000000547">
    <property type="component" value="Chromosome"/>
</dbReference>